<comment type="caution">
    <text evidence="8">The sequence shown here is derived from an EMBL/GenBank/DDBJ whole genome shotgun (WGS) entry which is preliminary data.</text>
</comment>
<evidence type="ECO:0000256" key="5">
    <source>
        <dbReference type="ARBA" id="ARBA00023320"/>
    </source>
</evidence>
<keyword evidence="4" id="KW-0027">Amidation</keyword>
<feature type="signal peptide" evidence="7">
    <location>
        <begin position="1"/>
        <end position="24"/>
    </location>
</feature>
<organism evidence="8 9">
    <name type="scientific">Laodelphax striatellus</name>
    <name type="common">Small brown planthopper</name>
    <name type="synonym">Delphax striatella</name>
    <dbReference type="NCBI Taxonomy" id="195883"/>
    <lineage>
        <taxon>Eukaryota</taxon>
        <taxon>Metazoa</taxon>
        <taxon>Ecdysozoa</taxon>
        <taxon>Arthropoda</taxon>
        <taxon>Hexapoda</taxon>
        <taxon>Insecta</taxon>
        <taxon>Pterygota</taxon>
        <taxon>Neoptera</taxon>
        <taxon>Paraneoptera</taxon>
        <taxon>Hemiptera</taxon>
        <taxon>Auchenorrhyncha</taxon>
        <taxon>Fulgoroidea</taxon>
        <taxon>Delphacidae</taxon>
        <taxon>Criomorphinae</taxon>
        <taxon>Laodelphax</taxon>
    </lineage>
</organism>
<feature type="compositionally biased region" description="Polar residues" evidence="6">
    <location>
        <begin position="153"/>
        <end position="162"/>
    </location>
</feature>
<dbReference type="Proteomes" id="UP000291343">
    <property type="component" value="Unassembled WGS sequence"/>
</dbReference>
<evidence type="ECO:0000256" key="3">
    <source>
        <dbReference type="ARBA" id="ARBA00022525"/>
    </source>
</evidence>
<proteinExistence type="inferred from homology"/>
<evidence type="ECO:0000313" key="9">
    <source>
        <dbReference type="Proteomes" id="UP000291343"/>
    </source>
</evidence>
<dbReference type="AlphaFoldDB" id="A0A482XDV2"/>
<dbReference type="InParanoid" id="A0A482XDV2"/>
<dbReference type="GO" id="GO:0005184">
    <property type="term" value="F:neuropeptide hormone activity"/>
    <property type="evidence" value="ECO:0007669"/>
    <property type="project" value="InterPro"/>
</dbReference>
<keyword evidence="9" id="KW-1185">Reference proteome</keyword>
<keyword evidence="5" id="KW-0527">Neuropeptide</keyword>
<dbReference type="OrthoDB" id="6424205at2759"/>
<protein>
    <submittedName>
        <fullName evidence="8">Uncharacterized protein</fullName>
    </submittedName>
</protein>
<keyword evidence="3" id="KW-0964">Secreted</keyword>
<gene>
    <name evidence="8" type="ORF">LSTR_LSTR007239</name>
</gene>
<reference evidence="8 9" key="1">
    <citation type="journal article" date="2017" name="Gigascience">
        <title>Genome sequence of the small brown planthopper, Laodelphax striatellus.</title>
        <authorList>
            <person name="Zhu J."/>
            <person name="Jiang F."/>
            <person name="Wang X."/>
            <person name="Yang P."/>
            <person name="Bao Y."/>
            <person name="Zhao W."/>
            <person name="Wang W."/>
            <person name="Lu H."/>
            <person name="Wang Q."/>
            <person name="Cui N."/>
            <person name="Li J."/>
            <person name="Chen X."/>
            <person name="Luo L."/>
            <person name="Yu J."/>
            <person name="Kang L."/>
            <person name="Cui F."/>
        </authorList>
    </citation>
    <scope>NUCLEOTIDE SEQUENCE [LARGE SCALE GENOMIC DNA]</scope>
    <source>
        <strain evidence="8">Lst14</strain>
    </source>
</reference>
<dbReference type="GO" id="GO:0005576">
    <property type="term" value="C:extracellular region"/>
    <property type="evidence" value="ECO:0007669"/>
    <property type="project" value="UniProtKB-SubCell"/>
</dbReference>
<dbReference type="GO" id="GO:0007218">
    <property type="term" value="P:neuropeptide signaling pathway"/>
    <property type="evidence" value="ECO:0007669"/>
    <property type="project" value="UniProtKB-KW"/>
</dbReference>
<dbReference type="InterPro" id="IPR001484">
    <property type="entry name" value="Pyrokinin_CS"/>
</dbReference>
<name>A0A482XDV2_LAOST</name>
<dbReference type="PROSITE" id="PS00539">
    <property type="entry name" value="PYROKININ"/>
    <property type="match status" value="1"/>
</dbReference>
<accession>A0A482XDV2</accession>
<evidence type="ECO:0000256" key="4">
    <source>
        <dbReference type="ARBA" id="ARBA00022815"/>
    </source>
</evidence>
<keyword evidence="7" id="KW-0732">Signal</keyword>
<feature type="region of interest" description="Disordered" evidence="6">
    <location>
        <begin position="115"/>
        <end position="162"/>
    </location>
</feature>
<evidence type="ECO:0000256" key="6">
    <source>
        <dbReference type="SAM" id="MobiDB-lite"/>
    </source>
</evidence>
<comment type="subcellular location">
    <subcellularLocation>
        <location evidence="1">Secreted</location>
    </subcellularLocation>
</comment>
<feature type="chain" id="PRO_5019774023" evidence="7">
    <location>
        <begin position="25"/>
        <end position="162"/>
    </location>
</feature>
<sequence length="162" mass="18110">MECRHCLQMMFLAFLLVCGSVVRCDDSVEGGDETADASLYAKREAMWFGPRLGRNKRTQYDITMTTGGVADNNLLTYDTILDLLRDSNWALIPVTSADSSDKVLEPSWLSRLGRTEDDEEAMEASRSPPFAPRLGRRRHLVSVPRFAPRLGRTGSQPPSAHH</sequence>
<comment type="similarity">
    <text evidence="2">Belongs to the pyrokinin family.</text>
</comment>
<evidence type="ECO:0000256" key="7">
    <source>
        <dbReference type="SAM" id="SignalP"/>
    </source>
</evidence>
<evidence type="ECO:0000313" key="8">
    <source>
        <dbReference type="EMBL" id="RZF43903.1"/>
    </source>
</evidence>
<dbReference type="EMBL" id="QKKF02012050">
    <property type="protein sequence ID" value="RZF43903.1"/>
    <property type="molecule type" value="Genomic_DNA"/>
</dbReference>
<evidence type="ECO:0000256" key="1">
    <source>
        <dbReference type="ARBA" id="ARBA00004613"/>
    </source>
</evidence>
<evidence type="ECO:0000256" key="2">
    <source>
        <dbReference type="ARBA" id="ARBA00007714"/>
    </source>
</evidence>